<keyword evidence="5" id="KW-1185">Reference proteome</keyword>
<evidence type="ECO:0000256" key="1">
    <source>
        <dbReference type="SAM" id="MobiDB-lite"/>
    </source>
</evidence>
<feature type="compositionally biased region" description="Pro residues" evidence="1">
    <location>
        <begin position="1"/>
        <end position="26"/>
    </location>
</feature>
<feature type="transmembrane region" description="Helical" evidence="2">
    <location>
        <begin position="260"/>
        <end position="282"/>
    </location>
</feature>
<dbReference type="PIRSF" id="PIRSF026631">
    <property type="entry name" value="UCP026631"/>
    <property type="match status" value="1"/>
</dbReference>
<feature type="domain" description="YdbS-like PH" evidence="3">
    <location>
        <begin position="408"/>
        <end position="471"/>
    </location>
</feature>
<dbReference type="EMBL" id="BONG01000001">
    <property type="protein sequence ID" value="GIF86679.1"/>
    <property type="molecule type" value="Genomic_DNA"/>
</dbReference>
<evidence type="ECO:0000259" key="3">
    <source>
        <dbReference type="Pfam" id="PF03703"/>
    </source>
</evidence>
<evidence type="ECO:0000256" key="2">
    <source>
        <dbReference type="SAM" id="Phobius"/>
    </source>
</evidence>
<name>A0A8J3K159_9ACTN</name>
<dbReference type="PANTHER" id="PTHR34473:SF2">
    <property type="entry name" value="UPF0699 TRANSMEMBRANE PROTEIN YDBT"/>
    <property type="match status" value="1"/>
</dbReference>
<keyword evidence="2" id="KW-0472">Membrane</keyword>
<sequence length="490" mass="52776">MTAPATPPEHPLPTTTTPPPSPPEQPNPAGRPDALAPQLAAGPGQPHPAQVIARQRLHPLSPVLKSVRTLTLVIVAVSWRGVQNLGPDKYALVLLGLLALVLLYSAVAWRFSGYEVIGRELRIHEGVLFRRTRAVPLERLQAIEVVQPVLARPAGLAELKLDVAGAGKAEAPLAFLPLAEADALRARLLALATRTPVPPVGTAPPEPTTPAVDQPEEPDLYRVDNNDVVVSQFLTPPVMFTPLAVLYIVGQLLFNSDFGVFAVASMVTAVAGTIGAPVMRILNFWNFRIGRAPAERLRIRHGLLETRSQVVGPRRIQSLTVTWPLLWRGKGWLRVTLAVAGQSSVGADGQQSRAETDRLLPVATVDTARAIVPLALPGLDISTLPLSPVPHRARWLAPLRRRVLAAGLTEHAFATVDGLLTRQLTVVPYARIQSVRVTEGPWQRRLGLATIYVDVAGSTPAAAVHRPLAEAFTWADELTKRARAARAAMV</sequence>
<evidence type="ECO:0000313" key="5">
    <source>
        <dbReference type="Proteomes" id="UP000619293"/>
    </source>
</evidence>
<keyword evidence="2" id="KW-0812">Transmembrane</keyword>
<dbReference type="Pfam" id="PF03703">
    <property type="entry name" value="bPH_2"/>
    <property type="match status" value="2"/>
</dbReference>
<comment type="caution">
    <text evidence="4">The sequence shown here is derived from an EMBL/GenBank/DDBJ whole genome shotgun (WGS) entry which is preliminary data.</text>
</comment>
<dbReference type="PANTHER" id="PTHR34473">
    <property type="entry name" value="UPF0699 TRANSMEMBRANE PROTEIN YDBS"/>
    <property type="match status" value="1"/>
</dbReference>
<reference evidence="4 5" key="1">
    <citation type="submission" date="2021-01" db="EMBL/GenBank/DDBJ databases">
        <title>Whole genome shotgun sequence of Catellatospora chokoriensis NBRC 107358.</title>
        <authorList>
            <person name="Komaki H."/>
            <person name="Tamura T."/>
        </authorList>
    </citation>
    <scope>NUCLEOTIDE SEQUENCE [LARGE SCALE GENOMIC DNA]</scope>
    <source>
        <strain evidence="4 5">NBRC 107358</strain>
    </source>
</reference>
<dbReference type="InterPro" id="IPR005182">
    <property type="entry name" value="YdbS-like_PH"/>
</dbReference>
<evidence type="ECO:0000313" key="4">
    <source>
        <dbReference type="EMBL" id="GIF86679.1"/>
    </source>
</evidence>
<keyword evidence="2" id="KW-1133">Transmembrane helix</keyword>
<organism evidence="4 5">
    <name type="scientific">Catellatospora chokoriensis</name>
    <dbReference type="NCBI Taxonomy" id="310353"/>
    <lineage>
        <taxon>Bacteria</taxon>
        <taxon>Bacillati</taxon>
        <taxon>Actinomycetota</taxon>
        <taxon>Actinomycetes</taxon>
        <taxon>Micromonosporales</taxon>
        <taxon>Micromonosporaceae</taxon>
        <taxon>Catellatospora</taxon>
    </lineage>
</organism>
<dbReference type="InterPro" id="IPR014529">
    <property type="entry name" value="UCP026631"/>
</dbReference>
<dbReference type="Proteomes" id="UP000619293">
    <property type="component" value="Unassembled WGS sequence"/>
</dbReference>
<gene>
    <name evidence="4" type="ORF">Cch02nite_01230</name>
</gene>
<feature type="transmembrane region" description="Helical" evidence="2">
    <location>
        <begin position="233"/>
        <end position="254"/>
    </location>
</feature>
<feature type="transmembrane region" description="Helical" evidence="2">
    <location>
        <begin position="91"/>
        <end position="112"/>
    </location>
</feature>
<proteinExistence type="predicted"/>
<dbReference type="RefSeq" id="WP_239120101.1">
    <property type="nucleotide sequence ID" value="NZ_BAAALB010000004.1"/>
</dbReference>
<protein>
    <recommendedName>
        <fullName evidence="3">YdbS-like PH domain-containing protein</fullName>
    </recommendedName>
</protein>
<dbReference type="AlphaFoldDB" id="A0A8J3K159"/>
<feature type="domain" description="YdbS-like PH" evidence="3">
    <location>
        <begin position="109"/>
        <end position="187"/>
    </location>
</feature>
<feature type="region of interest" description="Disordered" evidence="1">
    <location>
        <begin position="1"/>
        <end position="47"/>
    </location>
</feature>
<accession>A0A8J3K159</accession>